<gene>
    <name evidence="1" type="ORF">KL86DYS1_31624</name>
</gene>
<accession>A0A212K6F8</accession>
<sequence length="52" mass="6175">MFIIREIRITGITRLKVNIKTGDIENVRNECARTYKVNKSKVKFVYDEKDDI</sequence>
<dbReference type="EMBL" id="FLUM01000003">
    <property type="protein sequence ID" value="SBW07280.1"/>
    <property type="molecule type" value="Genomic_DNA"/>
</dbReference>
<reference evidence="1" key="1">
    <citation type="submission" date="2016-04" db="EMBL/GenBank/DDBJ databases">
        <authorList>
            <person name="Evans L.H."/>
            <person name="Alamgir A."/>
            <person name="Owens N."/>
            <person name="Weber N.D."/>
            <person name="Virtaneva K."/>
            <person name="Barbian K."/>
            <person name="Babar A."/>
            <person name="Rosenke K."/>
        </authorList>
    </citation>
    <scope>NUCLEOTIDE SEQUENCE</scope>
    <source>
        <strain evidence="1">86-1</strain>
    </source>
</reference>
<evidence type="ECO:0000313" key="1">
    <source>
        <dbReference type="EMBL" id="SBW07280.1"/>
    </source>
</evidence>
<protein>
    <submittedName>
        <fullName evidence="1">Uncharacterized protein</fullName>
    </submittedName>
</protein>
<name>A0A212K6F8_9BACT</name>
<dbReference type="RefSeq" id="WP_296944635.1">
    <property type="nucleotide sequence ID" value="NZ_LT599032.1"/>
</dbReference>
<dbReference type="AlphaFoldDB" id="A0A212K6F8"/>
<proteinExistence type="predicted"/>
<organism evidence="1">
    <name type="scientific">uncultured Dysgonomonas sp</name>
    <dbReference type="NCBI Taxonomy" id="206096"/>
    <lineage>
        <taxon>Bacteria</taxon>
        <taxon>Pseudomonadati</taxon>
        <taxon>Bacteroidota</taxon>
        <taxon>Bacteroidia</taxon>
        <taxon>Bacteroidales</taxon>
        <taxon>Dysgonomonadaceae</taxon>
        <taxon>Dysgonomonas</taxon>
        <taxon>environmental samples</taxon>
    </lineage>
</organism>